<dbReference type="EMBL" id="MZ399596">
    <property type="protein sequence ID" value="QXP45334.1"/>
    <property type="molecule type" value="Genomic_DNA"/>
</dbReference>
<dbReference type="InterPro" id="IPR002176">
    <property type="entry name" value="X-over_junc_endoDNase_RuvC"/>
</dbReference>
<evidence type="ECO:0000256" key="10">
    <source>
        <dbReference type="ARBA" id="ARBA00023172"/>
    </source>
</evidence>
<gene>
    <name evidence="12" type="ORF">cd4_068</name>
</gene>
<evidence type="ECO:0000256" key="7">
    <source>
        <dbReference type="ARBA" id="ARBA00022801"/>
    </source>
</evidence>
<evidence type="ECO:0000256" key="6">
    <source>
        <dbReference type="ARBA" id="ARBA00022763"/>
    </source>
</evidence>
<proteinExistence type="inferred from homology"/>
<dbReference type="GO" id="GO:0006310">
    <property type="term" value="P:DNA recombination"/>
    <property type="evidence" value="ECO:0007669"/>
    <property type="project" value="UniProtKB-KW"/>
</dbReference>
<dbReference type="GO" id="GO:0003677">
    <property type="term" value="F:DNA binding"/>
    <property type="evidence" value="ECO:0007669"/>
    <property type="project" value="UniProtKB-KW"/>
</dbReference>
<evidence type="ECO:0000313" key="12">
    <source>
        <dbReference type="EMBL" id="QXP45334.1"/>
    </source>
</evidence>
<keyword evidence="2" id="KW-0963">Cytoplasm</keyword>
<keyword evidence="7" id="KW-0378">Hydrolase</keyword>
<keyword evidence="8" id="KW-0460">Magnesium</keyword>
<dbReference type="Gene3D" id="3.30.420.10">
    <property type="entry name" value="Ribonuclease H-like superfamily/Ribonuclease H"/>
    <property type="match status" value="1"/>
</dbReference>
<evidence type="ECO:0000313" key="13">
    <source>
        <dbReference type="Proteomes" id="UP000828872"/>
    </source>
</evidence>
<evidence type="ECO:0000256" key="5">
    <source>
        <dbReference type="ARBA" id="ARBA00022759"/>
    </source>
</evidence>
<evidence type="ECO:0000256" key="3">
    <source>
        <dbReference type="ARBA" id="ARBA00022722"/>
    </source>
</evidence>
<keyword evidence="10" id="KW-0233">DNA recombination</keyword>
<dbReference type="SUPFAM" id="SSF53098">
    <property type="entry name" value="Ribonuclease H-like"/>
    <property type="match status" value="1"/>
</dbReference>
<dbReference type="GO" id="GO:0046872">
    <property type="term" value="F:metal ion binding"/>
    <property type="evidence" value="ECO:0007669"/>
    <property type="project" value="UniProtKB-KW"/>
</dbReference>
<evidence type="ECO:0000256" key="4">
    <source>
        <dbReference type="ARBA" id="ARBA00022723"/>
    </source>
</evidence>
<dbReference type="GO" id="GO:0004520">
    <property type="term" value="F:DNA endonuclease activity"/>
    <property type="evidence" value="ECO:0007669"/>
    <property type="project" value="InterPro"/>
</dbReference>
<evidence type="ECO:0000256" key="9">
    <source>
        <dbReference type="ARBA" id="ARBA00023125"/>
    </source>
</evidence>
<accession>A0AAE7SV80</accession>
<evidence type="ECO:0000256" key="8">
    <source>
        <dbReference type="ARBA" id="ARBA00022842"/>
    </source>
</evidence>
<dbReference type="InterPro" id="IPR036397">
    <property type="entry name" value="RNaseH_sf"/>
</dbReference>
<keyword evidence="6" id="KW-0227">DNA damage</keyword>
<dbReference type="InterPro" id="IPR012337">
    <property type="entry name" value="RNaseH-like_sf"/>
</dbReference>
<dbReference type="PANTHER" id="PTHR30194:SF3">
    <property type="entry name" value="CROSSOVER JUNCTION ENDODEOXYRIBONUCLEASE RUVC"/>
    <property type="match status" value="1"/>
</dbReference>
<keyword evidence="13" id="KW-1185">Reference proteome</keyword>
<protein>
    <submittedName>
        <fullName evidence="12">Crossover junction endodeoxyribonuclease</fullName>
    </submittedName>
</protein>
<keyword evidence="11" id="KW-0234">DNA repair</keyword>
<name>A0AAE7SV80_9CAUD</name>
<keyword evidence="9" id="KW-0238">DNA-binding</keyword>
<evidence type="ECO:0000256" key="1">
    <source>
        <dbReference type="ARBA" id="ARBA00009518"/>
    </source>
</evidence>
<keyword evidence="3" id="KW-0540">Nuclease</keyword>
<dbReference type="PANTHER" id="PTHR30194">
    <property type="entry name" value="CROSSOVER JUNCTION ENDODEOXYRIBONUCLEASE RUVC"/>
    <property type="match status" value="1"/>
</dbReference>
<organism evidence="12 13">
    <name type="scientific">Carnobacterium phage cd4</name>
    <dbReference type="NCBI Taxonomy" id="2849246"/>
    <lineage>
        <taxon>Viruses</taxon>
        <taxon>Duplodnaviria</taxon>
        <taxon>Heunggongvirae</taxon>
        <taxon>Uroviricota</taxon>
        <taxon>Caudoviricetes</taxon>
        <taxon>Carnodivirus</taxon>
        <taxon>Carnodivirus cd4-like</taxon>
    </lineage>
</organism>
<keyword evidence="4" id="KW-0479">Metal-binding</keyword>
<evidence type="ECO:0000256" key="11">
    <source>
        <dbReference type="ARBA" id="ARBA00023204"/>
    </source>
</evidence>
<dbReference type="PRINTS" id="PR00696">
    <property type="entry name" value="RSOLVASERUVC"/>
</dbReference>
<evidence type="ECO:0000256" key="2">
    <source>
        <dbReference type="ARBA" id="ARBA00022490"/>
    </source>
</evidence>
<dbReference type="GO" id="GO:0006281">
    <property type="term" value="P:DNA repair"/>
    <property type="evidence" value="ECO:0007669"/>
    <property type="project" value="UniProtKB-KW"/>
</dbReference>
<dbReference type="Proteomes" id="UP000828872">
    <property type="component" value="Segment"/>
</dbReference>
<keyword evidence="5" id="KW-0255">Endonuclease</keyword>
<comment type="similarity">
    <text evidence="1">Belongs to the RuvC family.</text>
</comment>
<dbReference type="Pfam" id="PF02075">
    <property type="entry name" value="RuvC"/>
    <property type="match status" value="1"/>
</dbReference>
<sequence length="193" mass="21674">MIIMGLDVSSTSTGVAVVDLRPSGEIRNVYSDIITTSSKMKVGKRLSIYINTLFGLLEEYKPDLVVKEGSFSNGRVHATQMLFRWNGATEYAVFEYGIDHIYEYQPTTIKKMLTDNGRASKEAVAEAIDPYIYIENFDELIDDQTDAYATILTHIMKTSKAIKRSTIAEIESDIAFLEARGELPKLDKIDTNL</sequence>
<reference evidence="12 13" key="1">
    <citation type="journal article" date="2021" name="Microbiol. Resour. Announc.">
        <title>Genome Sequences of Bacteriophages cd2, cd3, and cd4, which Specifically Target Carnobacterium divergens.</title>
        <authorList>
            <person name="Zhang P."/>
            <person name="Britton A.P."/>
            <person name="Visser K.A."/>
            <person name="Welke C.A."/>
            <person name="Wassink H."/>
            <person name="Prins E."/>
            <person name="Yang X."/>
            <person name="Martin-Visscher L.A."/>
        </authorList>
    </citation>
    <scope>NUCLEOTIDE SEQUENCE [LARGE SCALE GENOMIC DNA]</scope>
    <source>
        <strain evidence="13">cd4</strain>
    </source>
</reference>
<dbReference type="GO" id="GO:0016787">
    <property type="term" value="F:hydrolase activity"/>
    <property type="evidence" value="ECO:0007669"/>
    <property type="project" value="UniProtKB-KW"/>
</dbReference>